<comment type="caution">
    <text evidence="1">The sequence shown here is derived from an EMBL/GenBank/DDBJ whole genome shotgun (WGS) entry which is preliminary data.</text>
</comment>
<feature type="non-terminal residue" evidence="1">
    <location>
        <position position="1"/>
    </location>
</feature>
<dbReference type="PANTHER" id="PTHR47481:SF10">
    <property type="entry name" value="COPIA-LIKE POLYPROTEIN_RETROTRANSPOSON"/>
    <property type="match status" value="1"/>
</dbReference>
<dbReference type="Proteomes" id="UP000187406">
    <property type="component" value="Unassembled WGS sequence"/>
</dbReference>
<sequence length="153" mass="17641">DLWGVLKEAFSQASEAQEFELHSKMQYHFKTTSMTTIDYLNGFKAIFDQLNAIGKPIADQKKFFILLSNLGPAYESFATTGSKLHLHNRSYRPETPNSTMAFYSHTNTKDRKCGVVKLALFLLWVEASHKPHHETNKLVNKKKRRKVIVERVI</sequence>
<organism evidence="1 2">
    <name type="scientific">Cephalotus follicularis</name>
    <name type="common">Albany pitcher plant</name>
    <dbReference type="NCBI Taxonomy" id="3775"/>
    <lineage>
        <taxon>Eukaryota</taxon>
        <taxon>Viridiplantae</taxon>
        <taxon>Streptophyta</taxon>
        <taxon>Embryophyta</taxon>
        <taxon>Tracheophyta</taxon>
        <taxon>Spermatophyta</taxon>
        <taxon>Magnoliopsida</taxon>
        <taxon>eudicotyledons</taxon>
        <taxon>Gunneridae</taxon>
        <taxon>Pentapetalae</taxon>
        <taxon>rosids</taxon>
        <taxon>fabids</taxon>
        <taxon>Oxalidales</taxon>
        <taxon>Cephalotaceae</taxon>
        <taxon>Cephalotus</taxon>
    </lineage>
</organism>
<dbReference type="InParanoid" id="A0A1Q3AWE0"/>
<dbReference type="Pfam" id="PF14223">
    <property type="entry name" value="Retrotran_gag_2"/>
    <property type="match status" value="1"/>
</dbReference>
<keyword evidence="2" id="KW-1185">Reference proteome</keyword>
<accession>A0A1Q3AWE0</accession>
<proteinExistence type="predicted"/>
<dbReference type="AlphaFoldDB" id="A0A1Q3AWE0"/>
<evidence type="ECO:0000313" key="2">
    <source>
        <dbReference type="Proteomes" id="UP000187406"/>
    </source>
</evidence>
<dbReference type="PANTHER" id="PTHR47481">
    <property type="match status" value="1"/>
</dbReference>
<evidence type="ECO:0000313" key="1">
    <source>
        <dbReference type="EMBL" id="GAV60076.1"/>
    </source>
</evidence>
<gene>
    <name evidence="1" type="ORF">CFOL_v3_03607</name>
</gene>
<dbReference type="OrthoDB" id="1002371at2759"/>
<reference evidence="2" key="1">
    <citation type="submission" date="2016-04" db="EMBL/GenBank/DDBJ databases">
        <title>Cephalotus genome sequencing.</title>
        <authorList>
            <person name="Fukushima K."/>
            <person name="Hasebe M."/>
            <person name="Fang X."/>
        </authorList>
    </citation>
    <scope>NUCLEOTIDE SEQUENCE [LARGE SCALE GENOMIC DNA]</scope>
    <source>
        <strain evidence="2">cv. St1</strain>
    </source>
</reference>
<name>A0A1Q3AWE0_CEPFO</name>
<dbReference type="EMBL" id="BDDD01000135">
    <property type="protein sequence ID" value="GAV60076.1"/>
    <property type="molecule type" value="Genomic_DNA"/>
</dbReference>
<protein>
    <submittedName>
        <fullName evidence="1">UBN2_2 domain-containing protein</fullName>
    </submittedName>
</protein>